<protein>
    <submittedName>
        <fullName evidence="1">ABC transporter permease</fullName>
    </submittedName>
</protein>
<dbReference type="AlphaFoldDB" id="A0AAC8XL57"/>
<evidence type="ECO:0000313" key="2">
    <source>
        <dbReference type="Proteomes" id="UP000061468"/>
    </source>
</evidence>
<accession>A0AAC8XL57</accession>
<name>A0AAC8XL57_9ALTE</name>
<proteinExistence type="predicted"/>
<organism evidence="1 2">
    <name type="scientific">Alteromonas mediterranea</name>
    <dbReference type="NCBI Taxonomy" id="314275"/>
    <lineage>
        <taxon>Bacteria</taxon>
        <taxon>Pseudomonadati</taxon>
        <taxon>Pseudomonadota</taxon>
        <taxon>Gammaproteobacteria</taxon>
        <taxon>Alteromonadales</taxon>
        <taxon>Alteromonadaceae</taxon>
        <taxon>Alteromonas/Salinimonas group</taxon>
        <taxon>Alteromonas</taxon>
    </lineage>
</organism>
<reference evidence="1 2" key="1">
    <citation type="submission" date="2015-12" db="EMBL/GenBank/DDBJ databases">
        <title>Intraspecies pangenome expansion in the marine bacterium Alteromonas.</title>
        <authorList>
            <person name="Lopez-Perez M."/>
            <person name="Rodriguez-Valera F."/>
        </authorList>
    </citation>
    <scope>NUCLEOTIDE SEQUENCE [LARGE SCALE GENOMIC DNA]</scope>
    <source>
        <strain evidence="1 2">UM8</strain>
    </source>
</reference>
<dbReference type="Proteomes" id="UP000061468">
    <property type="component" value="Chromosome"/>
</dbReference>
<dbReference type="EMBL" id="CP013928">
    <property type="protein sequence ID" value="AMJ79081.1"/>
    <property type="molecule type" value="Genomic_DNA"/>
</dbReference>
<sequence>MGVHYVQKNINKQAELVAQEYISKTLSSHLKAALAWVNLGLQRT</sequence>
<gene>
    <name evidence="1" type="ORF">AV942_12630</name>
</gene>
<evidence type="ECO:0000313" key="1">
    <source>
        <dbReference type="EMBL" id="AMJ79081.1"/>
    </source>
</evidence>